<proteinExistence type="predicted"/>
<sequence length="278" mass="31339">MANDLGNTGEPESGAAYFGSEVRAWRTERGMSQRELGEAAQYGQQYVAKVEAGERLASPEFAKACDATFGTPGTFSRLRKRAALQKHPDWFEPYVELEQRASMILDYSSTFIMGLLQTEEYAHAIFRKMHPCEDLDVTAGKVARRLKRQELMDGTNPPLLWVVLDESCLRRRIGTRRVMAEQLAQLLEKGDPMHPHVVLQVLPFESGTPAWHTPFNVMKFDGDEPDALYMEDLIAGQIFGSPDHVAEAEMTYDLLRADALSPEASLTLIREVMEEWKA</sequence>
<dbReference type="GO" id="GO:0003677">
    <property type="term" value="F:DNA binding"/>
    <property type="evidence" value="ECO:0007669"/>
    <property type="project" value="InterPro"/>
</dbReference>
<dbReference type="EMBL" id="JAFMOF010000005">
    <property type="protein sequence ID" value="MBO0656519.1"/>
    <property type="molecule type" value="Genomic_DNA"/>
</dbReference>
<dbReference type="PROSITE" id="PS50943">
    <property type="entry name" value="HTH_CROC1"/>
    <property type="match status" value="1"/>
</dbReference>
<dbReference type="Proteomes" id="UP000664781">
    <property type="component" value="Unassembled WGS sequence"/>
</dbReference>
<dbReference type="InterPro" id="IPR043917">
    <property type="entry name" value="DUF5753"/>
</dbReference>
<evidence type="ECO:0000313" key="3">
    <source>
        <dbReference type="Proteomes" id="UP000664781"/>
    </source>
</evidence>
<dbReference type="InterPro" id="IPR010982">
    <property type="entry name" value="Lambda_DNA-bd_dom_sf"/>
</dbReference>
<dbReference type="Gene3D" id="1.10.260.40">
    <property type="entry name" value="lambda repressor-like DNA-binding domains"/>
    <property type="match status" value="1"/>
</dbReference>
<name>A0A939JU92_9ACTN</name>
<dbReference type="RefSeq" id="WP_086573103.1">
    <property type="nucleotide sequence ID" value="NZ_JAFMOF010000005.1"/>
</dbReference>
<accession>A0A939JU92</accession>
<dbReference type="InterPro" id="IPR001387">
    <property type="entry name" value="Cro/C1-type_HTH"/>
</dbReference>
<evidence type="ECO:0000313" key="2">
    <source>
        <dbReference type="EMBL" id="MBO0656519.1"/>
    </source>
</evidence>
<organism evidence="2 3">
    <name type="scientific">Streptomyces triculaminicus</name>
    <dbReference type="NCBI Taxonomy" id="2816232"/>
    <lineage>
        <taxon>Bacteria</taxon>
        <taxon>Bacillati</taxon>
        <taxon>Actinomycetota</taxon>
        <taxon>Actinomycetes</taxon>
        <taxon>Kitasatosporales</taxon>
        <taxon>Streptomycetaceae</taxon>
        <taxon>Streptomyces</taxon>
    </lineage>
</organism>
<evidence type="ECO:0000259" key="1">
    <source>
        <dbReference type="PROSITE" id="PS50943"/>
    </source>
</evidence>
<dbReference type="Pfam" id="PF13560">
    <property type="entry name" value="HTH_31"/>
    <property type="match status" value="1"/>
</dbReference>
<comment type="caution">
    <text evidence="2">The sequence shown here is derived from an EMBL/GenBank/DDBJ whole genome shotgun (WGS) entry which is preliminary data.</text>
</comment>
<dbReference type="SMART" id="SM00530">
    <property type="entry name" value="HTH_XRE"/>
    <property type="match status" value="1"/>
</dbReference>
<dbReference type="CDD" id="cd00093">
    <property type="entry name" value="HTH_XRE"/>
    <property type="match status" value="1"/>
</dbReference>
<feature type="domain" description="HTH cro/C1-type" evidence="1">
    <location>
        <begin position="22"/>
        <end position="75"/>
    </location>
</feature>
<dbReference type="SUPFAM" id="SSF47413">
    <property type="entry name" value="lambda repressor-like DNA-binding domains"/>
    <property type="match status" value="1"/>
</dbReference>
<keyword evidence="3" id="KW-1185">Reference proteome</keyword>
<dbReference type="AlphaFoldDB" id="A0A939JU92"/>
<protein>
    <submittedName>
        <fullName evidence="2">Helix-turn-helix transcriptional regulator</fullName>
    </submittedName>
</protein>
<reference evidence="2" key="1">
    <citation type="submission" date="2021-03" db="EMBL/GenBank/DDBJ databases">
        <title>Streptomyces strains.</title>
        <authorList>
            <person name="Lund M.B."/>
            <person name="Toerring T."/>
        </authorList>
    </citation>
    <scope>NUCLEOTIDE SEQUENCE</scope>
    <source>
        <strain evidence="2">JCM 4242</strain>
    </source>
</reference>
<gene>
    <name evidence="2" type="ORF">J1792_28405</name>
</gene>
<dbReference type="Pfam" id="PF19054">
    <property type="entry name" value="DUF5753"/>
    <property type="match status" value="1"/>
</dbReference>